<dbReference type="AlphaFoldDB" id="A0AAV7RT81"/>
<feature type="compositionally biased region" description="Basic and acidic residues" evidence="1">
    <location>
        <begin position="1"/>
        <end position="12"/>
    </location>
</feature>
<keyword evidence="3" id="KW-1185">Reference proteome</keyword>
<proteinExistence type="predicted"/>
<gene>
    <name evidence="2" type="ORF">NDU88_007725</name>
</gene>
<comment type="caution">
    <text evidence="2">The sequence shown here is derived from an EMBL/GenBank/DDBJ whole genome shotgun (WGS) entry which is preliminary data.</text>
</comment>
<dbReference type="EMBL" id="JANPWB010000009">
    <property type="protein sequence ID" value="KAJ1154987.1"/>
    <property type="molecule type" value="Genomic_DNA"/>
</dbReference>
<reference evidence="2" key="1">
    <citation type="journal article" date="2022" name="bioRxiv">
        <title>Sequencing and chromosome-scale assembly of the giantPleurodeles waltlgenome.</title>
        <authorList>
            <person name="Brown T."/>
            <person name="Elewa A."/>
            <person name="Iarovenko S."/>
            <person name="Subramanian E."/>
            <person name="Araus A.J."/>
            <person name="Petzold A."/>
            <person name="Susuki M."/>
            <person name="Suzuki K.-i.T."/>
            <person name="Hayashi T."/>
            <person name="Toyoda A."/>
            <person name="Oliveira C."/>
            <person name="Osipova E."/>
            <person name="Leigh N.D."/>
            <person name="Simon A."/>
            <person name="Yun M.H."/>
        </authorList>
    </citation>
    <scope>NUCLEOTIDE SEQUENCE</scope>
    <source>
        <strain evidence="2">20211129_DDA</strain>
        <tissue evidence="2">Liver</tissue>
    </source>
</reference>
<dbReference type="Proteomes" id="UP001066276">
    <property type="component" value="Chromosome 5"/>
</dbReference>
<organism evidence="2 3">
    <name type="scientific">Pleurodeles waltl</name>
    <name type="common">Iberian ribbed newt</name>
    <dbReference type="NCBI Taxonomy" id="8319"/>
    <lineage>
        <taxon>Eukaryota</taxon>
        <taxon>Metazoa</taxon>
        <taxon>Chordata</taxon>
        <taxon>Craniata</taxon>
        <taxon>Vertebrata</taxon>
        <taxon>Euteleostomi</taxon>
        <taxon>Amphibia</taxon>
        <taxon>Batrachia</taxon>
        <taxon>Caudata</taxon>
        <taxon>Salamandroidea</taxon>
        <taxon>Salamandridae</taxon>
        <taxon>Pleurodelinae</taxon>
        <taxon>Pleurodeles</taxon>
    </lineage>
</organism>
<evidence type="ECO:0000313" key="2">
    <source>
        <dbReference type="EMBL" id="KAJ1154987.1"/>
    </source>
</evidence>
<feature type="compositionally biased region" description="Basic and acidic residues" evidence="1">
    <location>
        <begin position="35"/>
        <end position="61"/>
    </location>
</feature>
<feature type="region of interest" description="Disordered" evidence="1">
    <location>
        <begin position="95"/>
        <end position="122"/>
    </location>
</feature>
<protein>
    <submittedName>
        <fullName evidence="2">Uncharacterized protein</fullName>
    </submittedName>
</protein>
<feature type="region of interest" description="Disordered" evidence="1">
    <location>
        <begin position="1"/>
        <end position="77"/>
    </location>
</feature>
<accession>A0AAV7RT81</accession>
<evidence type="ECO:0000256" key="1">
    <source>
        <dbReference type="SAM" id="MobiDB-lite"/>
    </source>
</evidence>
<evidence type="ECO:0000313" key="3">
    <source>
        <dbReference type="Proteomes" id="UP001066276"/>
    </source>
</evidence>
<name>A0AAV7RT81_PLEWA</name>
<sequence>MGTPPDAREADFRNPALKGRTDSEGEEEESSFKTLRLEDARGTPQTEREDRQALERQEEGGSRTPETSTCRHDPGGSWLTKTYLRFLLCFVFPVPPGRSQELPPSEDLGNTGQRQEKKKKLTERAIIINC</sequence>